<evidence type="ECO:0000313" key="2">
    <source>
        <dbReference type="Proteomes" id="UP000188605"/>
    </source>
</evidence>
<reference evidence="1" key="1">
    <citation type="submission" date="2016-08" db="EMBL/GenBank/DDBJ databases">
        <authorList>
            <person name="Ngugi D.K."/>
            <person name="Miyake S."/>
            <person name="Stingl U."/>
        </authorList>
    </citation>
    <scope>NUCLEOTIDE SEQUENCE</scope>
    <source>
        <strain evidence="1">SCG-B11WGA-EpuloA1</strain>
    </source>
</reference>
<protein>
    <submittedName>
        <fullName evidence="1">Uncharacterized protein</fullName>
    </submittedName>
</protein>
<dbReference type="Proteomes" id="UP000188605">
    <property type="component" value="Unassembled WGS sequence"/>
</dbReference>
<proteinExistence type="predicted"/>
<organism evidence="1 2">
    <name type="scientific">Candidatus Epulonipiscium fishelsonii</name>
    <dbReference type="NCBI Taxonomy" id="77094"/>
    <lineage>
        <taxon>Bacteria</taxon>
        <taxon>Bacillati</taxon>
        <taxon>Bacillota</taxon>
        <taxon>Clostridia</taxon>
        <taxon>Lachnospirales</taxon>
        <taxon>Lachnospiraceae</taxon>
        <taxon>Candidatus Epulonipiscium</taxon>
    </lineage>
</organism>
<evidence type="ECO:0000313" key="1">
    <source>
        <dbReference type="EMBL" id="ONI39692.1"/>
    </source>
</evidence>
<sequence length="198" mass="22541">MRIDFYGPIYRVGTELADLMMLSIYWLIGCIPIITIANSTSALFYVYGKKLRGEDPYITQEFIKSYRQNFKQSILVMIILSVLWISGSFYFMMLFSSSSIIFSGIAMFLIMEVSLITIYSIAILSRYYVSTKNIFISSFVLAHKHILSSGLILGLSIIVSYIMLYVPILIIGYPAIIAAIHSYFIQKIFAKNEKLIAP</sequence>
<keyword evidence="2" id="KW-1185">Reference proteome</keyword>
<comment type="caution">
    <text evidence="1">The sequence shown here is derived from an EMBL/GenBank/DDBJ whole genome shotgun (WGS) entry which is preliminary data.</text>
</comment>
<accession>A0ACC8XB89</accession>
<dbReference type="EMBL" id="LJDB01000061">
    <property type="protein sequence ID" value="ONI39692.1"/>
    <property type="molecule type" value="Genomic_DNA"/>
</dbReference>
<gene>
    <name evidence="1" type="ORF">AN396_07415</name>
</gene>
<name>A0ACC8XB89_9FIRM</name>